<dbReference type="GO" id="GO:0003723">
    <property type="term" value="F:RNA binding"/>
    <property type="evidence" value="ECO:0007669"/>
    <property type="project" value="UniProtKB-UniRule"/>
</dbReference>
<comment type="caution">
    <text evidence="4">The sequence shown here is derived from an EMBL/GenBank/DDBJ whole genome shotgun (WGS) entry which is preliminary data.</text>
</comment>
<reference evidence="4 5" key="1">
    <citation type="journal article" date="2018" name="Front. Plant Sci.">
        <title>Red Clover (Trifolium pratense) and Zigzag Clover (T. medium) - A Picture of Genomic Similarities and Differences.</title>
        <authorList>
            <person name="Dluhosova J."/>
            <person name="Istvanek J."/>
            <person name="Nedelnik J."/>
            <person name="Repkova J."/>
        </authorList>
    </citation>
    <scope>NUCLEOTIDE SEQUENCE [LARGE SCALE GENOMIC DNA]</scope>
    <source>
        <strain evidence="5">cv. 10/8</strain>
        <tissue evidence="4">Leaf</tissue>
    </source>
</reference>
<dbReference type="InterPro" id="IPR035979">
    <property type="entry name" value="RBD_domain_sf"/>
</dbReference>
<feature type="domain" description="RRM" evidence="3">
    <location>
        <begin position="44"/>
        <end position="106"/>
    </location>
</feature>
<sequence>MGEEDDHGWKTVRGRNRQGKGNHQFRFDIATTRNFNKDDNKSLTTYFFTDFPDNFGAKSLFNAFHNLGDIMEVVIPAKRDKRGRRFGFARFDRVSEPRKFELELDN</sequence>
<dbReference type="Proteomes" id="UP000265520">
    <property type="component" value="Unassembled WGS sequence"/>
</dbReference>
<keyword evidence="1" id="KW-0694">RNA-binding</keyword>
<feature type="compositionally biased region" description="Basic residues" evidence="2">
    <location>
        <begin position="10"/>
        <end position="20"/>
    </location>
</feature>
<evidence type="ECO:0000256" key="2">
    <source>
        <dbReference type="SAM" id="MobiDB-lite"/>
    </source>
</evidence>
<dbReference type="PROSITE" id="PS50102">
    <property type="entry name" value="RRM"/>
    <property type="match status" value="1"/>
</dbReference>
<dbReference type="EMBL" id="LXQA010081698">
    <property type="protein sequence ID" value="MCI11838.1"/>
    <property type="molecule type" value="Genomic_DNA"/>
</dbReference>
<evidence type="ECO:0000259" key="3">
    <source>
        <dbReference type="PROSITE" id="PS50102"/>
    </source>
</evidence>
<dbReference type="InterPro" id="IPR000504">
    <property type="entry name" value="RRM_dom"/>
</dbReference>
<proteinExistence type="predicted"/>
<evidence type="ECO:0000256" key="1">
    <source>
        <dbReference type="PROSITE-ProRule" id="PRU00176"/>
    </source>
</evidence>
<evidence type="ECO:0000313" key="5">
    <source>
        <dbReference type="Proteomes" id="UP000265520"/>
    </source>
</evidence>
<dbReference type="InterPro" id="IPR012677">
    <property type="entry name" value="Nucleotide-bd_a/b_plait_sf"/>
</dbReference>
<feature type="region of interest" description="Disordered" evidence="2">
    <location>
        <begin position="1"/>
        <end position="23"/>
    </location>
</feature>
<evidence type="ECO:0000313" key="4">
    <source>
        <dbReference type="EMBL" id="MCI11838.1"/>
    </source>
</evidence>
<dbReference type="SUPFAM" id="SSF54928">
    <property type="entry name" value="RNA-binding domain, RBD"/>
    <property type="match status" value="1"/>
</dbReference>
<dbReference type="Gene3D" id="3.30.70.330">
    <property type="match status" value="1"/>
</dbReference>
<organism evidence="4 5">
    <name type="scientific">Trifolium medium</name>
    <dbReference type="NCBI Taxonomy" id="97028"/>
    <lineage>
        <taxon>Eukaryota</taxon>
        <taxon>Viridiplantae</taxon>
        <taxon>Streptophyta</taxon>
        <taxon>Embryophyta</taxon>
        <taxon>Tracheophyta</taxon>
        <taxon>Spermatophyta</taxon>
        <taxon>Magnoliopsida</taxon>
        <taxon>eudicotyledons</taxon>
        <taxon>Gunneridae</taxon>
        <taxon>Pentapetalae</taxon>
        <taxon>rosids</taxon>
        <taxon>fabids</taxon>
        <taxon>Fabales</taxon>
        <taxon>Fabaceae</taxon>
        <taxon>Papilionoideae</taxon>
        <taxon>50 kb inversion clade</taxon>
        <taxon>NPAAA clade</taxon>
        <taxon>Hologalegina</taxon>
        <taxon>IRL clade</taxon>
        <taxon>Trifolieae</taxon>
        <taxon>Trifolium</taxon>
    </lineage>
</organism>
<name>A0A392PIF5_9FABA</name>
<dbReference type="AlphaFoldDB" id="A0A392PIF5"/>
<keyword evidence="5" id="KW-1185">Reference proteome</keyword>
<protein>
    <recommendedName>
        <fullName evidence="3">RRM domain-containing protein</fullName>
    </recommendedName>
</protein>
<accession>A0A392PIF5</accession>